<proteinExistence type="predicted"/>
<reference evidence="1 2" key="1">
    <citation type="submission" date="2010-06" db="EMBL/GenBank/DDBJ databases">
        <title>Genetic diversity of the Phlebovirus genus.</title>
        <authorList>
            <person name="Palacios G."/>
            <person name="Savji N."/>
            <person name="Sze W."/>
            <person name="Hutchinson S."/>
            <person name="Tesh R."/>
            <person name="Travassos da Rosa A."/>
            <person name="Lipkin W."/>
        </authorList>
    </citation>
    <scope>NUCLEOTIDE SEQUENCE [LARGE SCALE GENOMIC DNA]</scope>
</reference>
<dbReference type="Proteomes" id="UP000168316">
    <property type="component" value="Genome"/>
</dbReference>
<keyword evidence="2" id="KW-1185">Reference proteome</keyword>
<evidence type="ECO:0000313" key="2">
    <source>
        <dbReference type="Proteomes" id="UP000168316"/>
    </source>
</evidence>
<dbReference type="KEGG" id="vg:65101242"/>
<accession>I1T361</accession>
<organism evidence="1 2">
    <name type="scientific">Precarious point virus</name>
    <dbReference type="NCBI Taxonomy" id="487097"/>
    <lineage>
        <taxon>Viruses</taxon>
        <taxon>Riboviria</taxon>
        <taxon>Orthornavirae</taxon>
        <taxon>Negarnaviricota</taxon>
        <taxon>Polyploviricotina</taxon>
        <taxon>Bunyaviricetes</taxon>
        <taxon>Hareavirales</taxon>
        <taxon>Phenuiviridae</taxon>
        <taxon>Uukuvirus</taxon>
        <taxon>Uukuvirus macquariense</taxon>
    </lineage>
</organism>
<protein>
    <submittedName>
        <fullName evidence="1">Nonstructural protein</fullName>
    </submittedName>
</protein>
<dbReference type="EMBL" id="HM566180">
    <property type="protein sequence ID" value="AEL29678.1"/>
    <property type="molecule type" value="Genomic_RNA"/>
</dbReference>
<name>I1T361_9VIRU</name>
<evidence type="ECO:0000313" key="1">
    <source>
        <dbReference type="EMBL" id="AEL29678.1"/>
    </source>
</evidence>
<dbReference type="RefSeq" id="YP_010086113.1">
    <property type="nucleotide sequence ID" value="NC_055336.1"/>
</dbReference>
<dbReference type="GeneID" id="65101242"/>
<sequence length="275" mass="31776">MDYIKIKKEDLPPGVSPEPSLWQSKTIWQMMDSGRFPKVFHLCGVGFSVMENSLAWLILDEGIFTYLKDGLWYKQMVGEDPFLDCVGWPLERPRPLILNMYRYYKHGLVPQDKLAAMMKTIIGIILFGDQNPKKRKKEMKKISMGTAIFRTYQALRRQLERQDLCEDSVTGKNLLTDIVLVHALNMQDRFLKRSTVILKRIILAKKHGGAEGKTNKKEKKLKKGQLKFPFESDKENLLLPPHLVDLSEHFKAFPEARAQMLSTSWGPDWPAIQSL</sequence>